<dbReference type="NCBIfam" id="TIGR04057">
    <property type="entry name" value="SusC_RagA_signa"/>
    <property type="match status" value="1"/>
</dbReference>
<evidence type="ECO:0000313" key="2">
    <source>
        <dbReference type="EMBL" id="MFD2744051.1"/>
    </source>
</evidence>
<dbReference type="InterPro" id="IPR008969">
    <property type="entry name" value="CarboxyPept-like_regulatory"/>
</dbReference>
<accession>A0ABW5UGQ1</accession>
<gene>
    <name evidence="2" type="ORF">ACFSQ6_11680</name>
</gene>
<dbReference type="Gene3D" id="2.170.130.10">
    <property type="entry name" value="TonB-dependent receptor, plug domain"/>
    <property type="match status" value="1"/>
</dbReference>
<proteinExistence type="predicted"/>
<dbReference type="SUPFAM" id="SSF49464">
    <property type="entry name" value="Carboxypeptidase regulatory domain-like"/>
    <property type="match status" value="1"/>
</dbReference>
<name>A0ABW5UGQ1_9SPHI</name>
<protein>
    <submittedName>
        <fullName evidence="2">SusC/RagA family TonB-linked outer membrane protein</fullName>
    </submittedName>
</protein>
<dbReference type="InterPro" id="IPR023996">
    <property type="entry name" value="TonB-dep_OMP_SusC/RagA"/>
</dbReference>
<keyword evidence="3" id="KW-1185">Reference proteome</keyword>
<sequence length="1073" mass="120457">MIVKPLDSHRIVCVLIFVFLSLCSIQIQAQTRVKTVAGTVVDTLGKAMAGVNVVSLSDRAKATSTDASGKFVLEASEGTTLKFTLVGYTEHLEIVPTDRSILNVVMRESSDGIDEVVVTALGQKQRREAIVGAVTTVKPGELRIPASNLTNAMAGKIAGVIAFQPSGQPGLDNSNFFIRGVTTFGYKRDPLILIDNTEMTANDLARLQVDDIESFSVLKDASATSLYGARGGNGVILVKTKEGREGKASIGLRMEQSISQPVRSLELADPVTYMMLYNEAMITRNPLAPRPYSQNKIANTLATMNGHPDSNPYVYPAVDWLDMLFKKRTTTERINLNVSGGGGVAKYYVAGSLSNDNGILRNDIRNNNNSNVNFKNYQLRSNVNINLSPSTEMIVRLSGNFNEYTGPMTFTENSYGTDLYNLATHTSPVDFPAYYLPDAANQQTNHILFGNEPDGPGSTNLRFSNPYAALLRGNQRYSESRMLAQFELNQSLRFITEGLNFHATASTNRYAIFRSTLAYAPFYYNIQTYDRASDEYTLNWINSQPDQAREYLNYYNNGNNLSTFLYLQGTLDYNRAIGENHNVSAALIYSQQQTLNGNANSLFNSLPFRNLNLAGRATYSYSNRYFFEFNFGYNGSERFSENHRYGFFPTIGGSWILSEEPFYGEGLRTVVDRWKLRASYGMVGNDAISDRRFFYLSDVNLNDPNRSAMFGTNNAYGRDGVSIRNYENRNVTWEVSRQLNLGTEMTLFKDFRVIAEYFRNLKSDVLQDRASIPTSMGLEAPISANIGKVESQGFELSLDGRKNLNSSLWLAAMGNFTFATNKFLEFEEPAYNEQYRYMKGQPLNRQRAFIAERLFVDDYEAQNSPTQIFSSNGIAPMGGDIKYRDLNGDGKIDFDDQAFVGYPTIPQIVYGFGFSMGYKGFDLSSFFQGQSQVSFMIDAARTSPFIKSPDAIFPGDTQLLQAYADNHWSEANQNLYALYPRLGTNGAIIENNRQVSTWWMRNGSFLRLKSLEFGYTLPARWSERLHMKNFRIYFNGLNLLTWAPFKMWDPELGGNGFNYPLQKVFNVGLNVNL</sequence>
<dbReference type="RefSeq" id="WP_066750638.1">
    <property type="nucleotide sequence ID" value="NZ_JBHUMB010000014.1"/>
</dbReference>
<dbReference type="SUPFAM" id="SSF56935">
    <property type="entry name" value="Porins"/>
    <property type="match status" value="1"/>
</dbReference>
<dbReference type="InterPro" id="IPR023997">
    <property type="entry name" value="TonB-dep_OMP_SusC/RagA_CS"/>
</dbReference>
<dbReference type="InterPro" id="IPR012910">
    <property type="entry name" value="Plug_dom"/>
</dbReference>
<evidence type="ECO:0000259" key="1">
    <source>
        <dbReference type="Pfam" id="PF07715"/>
    </source>
</evidence>
<dbReference type="NCBIfam" id="TIGR04056">
    <property type="entry name" value="OMP_RagA_SusC"/>
    <property type="match status" value="1"/>
</dbReference>
<feature type="domain" description="TonB-dependent receptor plug" evidence="1">
    <location>
        <begin position="130"/>
        <end position="235"/>
    </location>
</feature>
<dbReference type="Pfam" id="PF13715">
    <property type="entry name" value="CarbopepD_reg_2"/>
    <property type="match status" value="1"/>
</dbReference>
<dbReference type="EMBL" id="JBHUMB010000014">
    <property type="protein sequence ID" value="MFD2744051.1"/>
    <property type="molecule type" value="Genomic_DNA"/>
</dbReference>
<evidence type="ECO:0000313" key="3">
    <source>
        <dbReference type="Proteomes" id="UP001597418"/>
    </source>
</evidence>
<organism evidence="2 3">
    <name type="scientific">Sphingobacterium populi</name>
    <dbReference type="NCBI Taxonomy" id="1812824"/>
    <lineage>
        <taxon>Bacteria</taxon>
        <taxon>Pseudomonadati</taxon>
        <taxon>Bacteroidota</taxon>
        <taxon>Sphingobacteriia</taxon>
        <taxon>Sphingobacteriales</taxon>
        <taxon>Sphingobacteriaceae</taxon>
        <taxon>Sphingobacterium</taxon>
    </lineage>
</organism>
<reference evidence="3" key="1">
    <citation type="journal article" date="2019" name="Int. J. Syst. Evol. Microbiol.">
        <title>The Global Catalogue of Microorganisms (GCM) 10K type strain sequencing project: providing services to taxonomists for standard genome sequencing and annotation.</title>
        <authorList>
            <consortium name="The Broad Institute Genomics Platform"/>
            <consortium name="The Broad Institute Genome Sequencing Center for Infectious Disease"/>
            <person name="Wu L."/>
            <person name="Ma J."/>
        </authorList>
    </citation>
    <scope>NUCLEOTIDE SEQUENCE [LARGE SCALE GENOMIC DNA]</scope>
    <source>
        <strain evidence="3">KCTC 42247</strain>
    </source>
</reference>
<dbReference type="InterPro" id="IPR037066">
    <property type="entry name" value="Plug_dom_sf"/>
</dbReference>
<dbReference type="Proteomes" id="UP001597418">
    <property type="component" value="Unassembled WGS sequence"/>
</dbReference>
<dbReference type="Pfam" id="PF07715">
    <property type="entry name" value="Plug"/>
    <property type="match status" value="1"/>
</dbReference>
<comment type="caution">
    <text evidence="2">The sequence shown here is derived from an EMBL/GenBank/DDBJ whole genome shotgun (WGS) entry which is preliminary data.</text>
</comment>